<feature type="binding site" evidence="9">
    <location>
        <position position="85"/>
    </location>
    <ligand>
        <name>L-citrulline</name>
        <dbReference type="ChEBI" id="CHEBI:57743"/>
    </ligand>
</feature>
<comment type="caution">
    <text evidence="12">The sequence shown here is derived from an EMBL/GenBank/DDBJ whole genome shotgun (WGS) entry which is preliminary data.</text>
</comment>
<dbReference type="InterPro" id="IPR014729">
    <property type="entry name" value="Rossmann-like_a/b/a_fold"/>
</dbReference>
<dbReference type="SUPFAM" id="SSF69864">
    <property type="entry name" value="Argininosuccinate synthetase, C-terminal domain"/>
    <property type="match status" value="1"/>
</dbReference>
<feature type="binding site" evidence="9">
    <location>
        <position position="260"/>
    </location>
    <ligand>
        <name>L-citrulline</name>
        <dbReference type="ChEBI" id="CHEBI:57743"/>
    </ligand>
</feature>
<feature type="binding site" evidence="9">
    <location>
        <position position="117"/>
    </location>
    <ligand>
        <name>L-aspartate</name>
        <dbReference type="ChEBI" id="CHEBI:29991"/>
    </ligand>
</feature>
<keyword evidence="4 9" id="KW-0055">Arginine biosynthesis</keyword>
<evidence type="ECO:0000256" key="7">
    <source>
        <dbReference type="ARBA" id="ARBA00022741"/>
    </source>
</evidence>
<dbReference type="InterPro" id="IPR001518">
    <property type="entry name" value="Arginosuc_synth"/>
</dbReference>
<dbReference type="SUPFAM" id="SSF52402">
    <property type="entry name" value="Adenine nucleotide alpha hydrolases-like"/>
    <property type="match status" value="1"/>
</dbReference>
<keyword evidence="7 9" id="KW-0547">Nucleotide-binding</keyword>
<feature type="binding site" evidence="9">
    <location>
        <position position="34"/>
    </location>
    <ligand>
        <name>ATP</name>
        <dbReference type="ChEBI" id="CHEBI:30616"/>
    </ligand>
</feature>
<feature type="binding site" evidence="9">
    <location>
        <position position="174"/>
    </location>
    <ligand>
        <name>L-citrulline</name>
        <dbReference type="ChEBI" id="CHEBI:57743"/>
    </ligand>
</feature>
<dbReference type="PROSITE" id="PS00564">
    <property type="entry name" value="ARGININOSUCCIN_SYN_1"/>
    <property type="match status" value="1"/>
</dbReference>
<dbReference type="PROSITE" id="PS00565">
    <property type="entry name" value="ARGININOSUCCIN_SYN_2"/>
    <property type="match status" value="1"/>
</dbReference>
<evidence type="ECO:0000256" key="8">
    <source>
        <dbReference type="ARBA" id="ARBA00022840"/>
    </source>
</evidence>
<evidence type="ECO:0000259" key="10">
    <source>
        <dbReference type="Pfam" id="PF00764"/>
    </source>
</evidence>
<dbReference type="NCBIfam" id="NF001770">
    <property type="entry name" value="PRK00509.1"/>
    <property type="match status" value="1"/>
</dbReference>
<keyword evidence="5 9" id="KW-0436">Ligase</keyword>
<dbReference type="HAMAP" id="MF_00005">
    <property type="entry name" value="Arg_succ_synth_type1"/>
    <property type="match status" value="1"/>
</dbReference>
<dbReference type="FunFam" id="3.90.1260.10:FF:000007">
    <property type="entry name" value="Argininosuccinate synthase"/>
    <property type="match status" value="1"/>
</dbReference>
<comment type="subcellular location">
    <subcellularLocation>
        <location evidence="9">Cytoplasm</location>
    </subcellularLocation>
</comment>
<dbReference type="EC" id="6.3.4.5" evidence="3 9"/>
<keyword evidence="8 9" id="KW-0067">ATP-binding</keyword>
<evidence type="ECO:0000313" key="12">
    <source>
        <dbReference type="EMBL" id="RLJ70606.1"/>
    </source>
</evidence>
<gene>
    <name evidence="9" type="primary">argG</name>
    <name evidence="12" type="ORF">BCF55_0883</name>
</gene>
<feature type="domain" description="Arginosuccinate synthase-like N-terminal" evidence="10">
    <location>
        <begin position="4"/>
        <end position="164"/>
    </location>
</feature>
<comment type="pathway">
    <text evidence="1 9">Amino-acid biosynthesis; L-arginine biosynthesis; L-arginine from L-ornithine and carbamoyl phosphate: step 2/3.</text>
</comment>
<accession>A0A497XNS0</accession>
<organism evidence="12 13">
    <name type="scientific">Hydrogenivirga caldilitoris</name>
    <dbReference type="NCBI Taxonomy" id="246264"/>
    <lineage>
        <taxon>Bacteria</taxon>
        <taxon>Pseudomonadati</taxon>
        <taxon>Aquificota</taxon>
        <taxon>Aquificia</taxon>
        <taxon>Aquificales</taxon>
        <taxon>Aquificaceae</taxon>
        <taxon>Hydrogenivirga</taxon>
    </lineage>
</organism>
<dbReference type="InterPro" id="IPR048267">
    <property type="entry name" value="Arginosuc_syn_N"/>
</dbReference>
<evidence type="ECO:0000256" key="5">
    <source>
        <dbReference type="ARBA" id="ARBA00022598"/>
    </source>
</evidence>
<dbReference type="Pfam" id="PF20979">
    <property type="entry name" value="Arginosuc_syn_C"/>
    <property type="match status" value="1"/>
</dbReference>
<dbReference type="GO" id="GO:0000050">
    <property type="term" value="P:urea cycle"/>
    <property type="evidence" value="ECO:0007669"/>
    <property type="project" value="TreeGrafter"/>
</dbReference>
<dbReference type="OrthoDB" id="9801641at2"/>
<name>A0A497XNS0_9AQUI</name>
<dbReference type="Proteomes" id="UP000267841">
    <property type="component" value="Unassembled WGS sequence"/>
</dbReference>
<feature type="binding site" evidence="9">
    <location>
        <position position="122"/>
    </location>
    <ligand>
        <name>L-aspartate</name>
        <dbReference type="ChEBI" id="CHEBI:29991"/>
    </ligand>
</feature>
<keyword evidence="13" id="KW-1185">Reference proteome</keyword>
<keyword evidence="9" id="KW-0963">Cytoplasm</keyword>
<dbReference type="EMBL" id="RCCJ01000001">
    <property type="protein sequence ID" value="RLJ70606.1"/>
    <property type="molecule type" value="Genomic_DNA"/>
</dbReference>
<dbReference type="GO" id="GO:0006526">
    <property type="term" value="P:L-arginine biosynthetic process"/>
    <property type="evidence" value="ECO:0007669"/>
    <property type="project" value="UniProtKB-UniRule"/>
</dbReference>
<protein>
    <recommendedName>
        <fullName evidence="3 9">Argininosuccinate synthase</fullName>
        <ecNumber evidence="3 9">6.3.4.5</ecNumber>
    </recommendedName>
    <alternativeName>
        <fullName evidence="9">Citrulline--aspartate ligase</fullName>
    </alternativeName>
</protein>
<dbReference type="PANTHER" id="PTHR11587:SF2">
    <property type="entry name" value="ARGININOSUCCINATE SYNTHASE"/>
    <property type="match status" value="1"/>
</dbReference>
<feature type="binding site" evidence="9">
    <location>
        <position position="121"/>
    </location>
    <ligand>
        <name>L-aspartate</name>
        <dbReference type="ChEBI" id="CHEBI:29991"/>
    </ligand>
</feature>
<feature type="binding site" evidence="9">
    <location>
        <position position="115"/>
    </location>
    <ligand>
        <name>ATP</name>
        <dbReference type="ChEBI" id="CHEBI:30616"/>
    </ligand>
</feature>
<feature type="binding site" evidence="9">
    <location>
        <position position="121"/>
    </location>
    <ligand>
        <name>L-citrulline</name>
        <dbReference type="ChEBI" id="CHEBI:57743"/>
    </ligand>
</feature>
<dbReference type="Gene3D" id="1.20.5.470">
    <property type="entry name" value="Single helix bin"/>
    <property type="match status" value="1"/>
</dbReference>
<dbReference type="NCBIfam" id="TIGR00032">
    <property type="entry name" value="argG"/>
    <property type="match status" value="1"/>
</dbReference>
<evidence type="ECO:0000256" key="3">
    <source>
        <dbReference type="ARBA" id="ARBA00012286"/>
    </source>
</evidence>
<feature type="binding site" evidence="9">
    <location>
        <position position="272"/>
    </location>
    <ligand>
        <name>L-citrulline</name>
        <dbReference type="ChEBI" id="CHEBI:57743"/>
    </ligand>
</feature>
<dbReference type="CDD" id="cd01999">
    <property type="entry name" value="ASS"/>
    <property type="match status" value="1"/>
</dbReference>
<dbReference type="Gene3D" id="3.90.1260.10">
    <property type="entry name" value="Argininosuccinate synthetase, chain A, domain 2"/>
    <property type="match status" value="1"/>
</dbReference>
<dbReference type="UniPathway" id="UPA00068">
    <property type="reaction ID" value="UER00113"/>
</dbReference>
<dbReference type="GO" id="GO:0004055">
    <property type="term" value="F:argininosuccinate synthase activity"/>
    <property type="evidence" value="ECO:0007669"/>
    <property type="project" value="UniProtKB-UniRule"/>
</dbReference>
<dbReference type="InterPro" id="IPR018223">
    <property type="entry name" value="Arginosuc_synth_CS"/>
</dbReference>
<dbReference type="InterPro" id="IPR048268">
    <property type="entry name" value="Arginosuc_syn_C"/>
</dbReference>
<dbReference type="AlphaFoldDB" id="A0A497XNS0"/>
<dbReference type="InterPro" id="IPR023434">
    <property type="entry name" value="Arginosuc_synth_type_1_subfam"/>
</dbReference>
<keyword evidence="6 9" id="KW-0028">Amino-acid biosynthesis</keyword>
<reference evidence="12 13" key="1">
    <citation type="submission" date="2018-10" db="EMBL/GenBank/DDBJ databases">
        <title>Genomic Encyclopedia of Archaeal and Bacterial Type Strains, Phase II (KMG-II): from individual species to whole genera.</title>
        <authorList>
            <person name="Goeker M."/>
        </authorList>
    </citation>
    <scope>NUCLEOTIDE SEQUENCE [LARGE SCALE GENOMIC DNA]</scope>
    <source>
        <strain evidence="12 13">DSM 16510</strain>
    </source>
</reference>
<feature type="binding site" evidence="9">
    <location>
        <position position="125"/>
    </location>
    <ligand>
        <name>L-citrulline</name>
        <dbReference type="ChEBI" id="CHEBI:57743"/>
    </ligand>
</feature>
<dbReference type="Pfam" id="PF00764">
    <property type="entry name" value="Arginosuc_synth"/>
    <property type="match status" value="1"/>
</dbReference>
<evidence type="ECO:0000256" key="2">
    <source>
        <dbReference type="ARBA" id="ARBA00011881"/>
    </source>
</evidence>
<dbReference type="GO" id="GO:0005737">
    <property type="term" value="C:cytoplasm"/>
    <property type="evidence" value="ECO:0007669"/>
    <property type="project" value="UniProtKB-SubCell"/>
</dbReference>
<dbReference type="InterPro" id="IPR024074">
    <property type="entry name" value="AS_cat/multimer_dom_body"/>
</dbReference>
<feature type="binding site" evidence="9">
    <location>
        <position position="183"/>
    </location>
    <ligand>
        <name>L-citrulline</name>
        <dbReference type="ChEBI" id="CHEBI:57743"/>
    </ligand>
</feature>
<dbReference type="PANTHER" id="PTHR11587">
    <property type="entry name" value="ARGININOSUCCINATE SYNTHASE"/>
    <property type="match status" value="1"/>
</dbReference>
<evidence type="ECO:0000259" key="11">
    <source>
        <dbReference type="Pfam" id="PF20979"/>
    </source>
</evidence>
<proteinExistence type="inferred from homology"/>
<feature type="binding site" evidence="9">
    <location>
        <position position="90"/>
    </location>
    <ligand>
        <name>L-citrulline</name>
        <dbReference type="ChEBI" id="CHEBI:57743"/>
    </ligand>
</feature>
<dbReference type="GO" id="GO:0005524">
    <property type="term" value="F:ATP binding"/>
    <property type="evidence" value="ECO:0007669"/>
    <property type="project" value="UniProtKB-UniRule"/>
</dbReference>
<evidence type="ECO:0000256" key="1">
    <source>
        <dbReference type="ARBA" id="ARBA00004967"/>
    </source>
</evidence>
<dbReference type="GO" id="GO:0000053">
    <property type="term" value="P:argininosuccinate metabolic process"/>
    <property type="evidence" value="ECO:0007669"/>
    <property type="project" value="TreeGrafter"/>
</dbReference>
<evidence type="ECO:0000256" key="4">
    <source>
        <dbReference type="ARBA" id="ARBA00022571"/>
    </source>
</evidence>
<sequence length="399" mass="45095">MAKRVILAYSGGLDTSVIVRWLTDKGYEVITYTADVGQGEELSEIPDKARASGAVEAIVEDIKEEFARDFCMPTLRALALYEGKYPLTASLSRPLISKKLVYYAEKFKADYIAHGSTGKGNDQVRFELSVWGLNPDIDVLAPVREWEFKAREEQVEYAKKHGIPVKVTKEKPYSIDRNLWGVSIECGPLEDPWTEPPEDAYQITTSPEKAPNEPEYVTIGFREGSPVSLNGKEYKLLSELILDLNRLAGKHGVGRIDMVENRLVGIKSREIYEAPGAIVLYEAYRDLLSLVTDRFTFHYFINHIPHEYAKLVYEGLWFTPLREALDAFTERLAGDVTGEVRLKLYKGHVSVVGRRSPNSLYVEDLATYSEKDAFDHIAGKHFTKVWGLPIRVLGRRGKS</sequence>
<dbReference type="FunFam" id="3.40.50.620:FF:000019">
    <property type="entry name" value="Argininosuccinate synthase"/>
    <property type="match status" value="1"/>
</dbReference>
<dbReference type="Gene3D" id="3.40.50.620">
    <property type="entry name" value="HUPs"/>
    <property type="match status" value="1"/>
</dbReference>
<evidence type="ECO:0000256" key="9">
    <source>
        <dbReference type="HAMAP-Rule" id="MF_00005"/>
    </source>
</evidence>
<feature type="binding site" evidence="9">
    <location>
        <begin position="8"/>
        <end position="16"/>
    </location>
    <ligand>
        <name>ATP</name>
        <dbReference type="ChEBI" id="CHEBI:30616"/>
    </ligand>
</feature>
<evidence type="ECO:0000313" key="13">
    <source>
        <dbReference type="Proteomes" id="UP000267841"/>
    </source>
</evidence>
<dbReference type="RefSeq" id="WP_121010529.1">
    <property type="nucleotide sequence ID" value="NZ_RCCJ01000001.1"/>
</dbReference>
<comment type="catalytic activity">
    <reaction evidence="9">
        <text>L-citrulline + L-aspartate + ATP = 2-(N(omega)-L-arginino)succinate + AMP + diphosphate + H(+)</text>
        <dbReference type="Rhea" id="RHEA:10932"/>
        <dbReference type="ChEBI" id="CHEBI:15378"/>
        <dbReference type="ChEBI" id="CHEBI:29991"/>
        <dbReference type="ChEBI" id="CHEBI:30616"/>
        <dbReference type="ChEBI" id="CHEBI:33019"/>
        <dbReference type="ChEBI" id="CHEBI:57472"/>
        <dbReference type="ChEBI" id="CHEBI:57743"/>
        <dbReference type="ChEBI" id="CHEBI:456215"/>
        <dbReference type="EC" id="6.3.4.5"/>
    </reaction>
</comment>
<feature type="domain" description="Arginosuccinate synthase C-terminal" evidence="11">
    <location>
        <begin position="173"/>
        <end position="392"/>
    </location>
</feature>
<comment type="subunit">
    <text evidence="2 9">Homotetramer.</text>
</comment>
<evidence type="ECO:0000256" key="6">
    <source>
        <dbReference type="ARBA" id="ARBA00022605"/>
    </source>
</evidence>
<comment type="similarity">
    <text evidence="9">Belongs to the argininosuccinate synthase family. Type 1 subfamily.</text>
</comment>